<evidence type="ECO:0000313" key="3">
    <source>
        <dbReference type="Proteomes" id="UP001596432"/>
    </source>
</evidence>
<proteinExistence type="predicted"/>
<sequence length="379" mass="40550">MESEQALSERGWLAAFVAALAVLVGGSIVATERVYDQFIWQYFWGPIYSDANNARCAVLTGDGVETLVTAADCRAAEATGAVAYTGYSTVSTVGYMVVLIFMIAGVYFLLERLDVGEDRRLFLSLVPFMLFGGAVRVVEDVTDAAVGAGVEPVISYPLNVLFISPVIYVTVFAITLGALLASLWLESREIAHNRYRAMAGIGLGVLALTLAYLFFVAATREYAEFYPQILVVDVGLASVLAYGMYAAADRYKPEINRGTGIVGLGILWAHAIDGVANVVAADWLPELGHPIDAYGAKHVANRAIIGVTEAIQPASVSAVIGTSWPFLVVKLVVALGIVWLFDEQIFEESPRYAVLLLVAAAAVGLGPGTRDMLRVTLAI</sequence>
<reference evidence="2 3" key="1">
    <citation type="journal article" date="2019" name="Int. J. Syst. Evol. Microbiol.">
        <title>The Global Catalogue of Microorganisms (GCM) 10K type strain sequencing project: providing services to taxonomists for standard genome sequencing and annotation.</title>
        <authorList>
            <consortium name="The Broad Institute Genomics Platform"/>
            <consortium name="The Broad Institute Genome Sequencing Center for Infectious Disease"/>
            <person name="Wu L."/>
            <person name="Ma J."/>
        </authorList>
    </citation>
    <scope>NUCLEOTIDE SEQUENCE [LARGE SCALE GENOMIC DNA]</scope>
    <source>
        <strain evidence="2 3">XZYJT29</strain>
    </source>
</reference>
<protein>
    <submittedName>
        <fullName evidence="2">DUF63 family protein</fullName>
    </submittedName>
</protein>
<dbReference type="EMBL" id="JBHTAS010000001">
    <property type="protein sequence ID" value="MFC7142037.1"/>
    <property type="molecule type" value="Genomic_DNA"/>
</dbReference>
<keyword evidence="3" id="KW-1185">Reference proteome</keyword>
<dbReference type="PANTHER" id="PTHR40700:SF1">
    <property type="entry name" value="DUF63 DOMAIN-CONTAINING PROTEIN"/>
    <property type="match status" value="1"/>
</dbReference>
<dbReference type="Pfam" id="PF01889">
    <property type="entry name" value="DUF63"/>
    <property type="match status" value="1"/>
</dbReference>
<comment type="caution">
    <text evidence="2">The sequence shown here is derived from an EMBL/GenBank/DDBJ whole genome shotgun (WGS) entry which is preliminary data.</text>
</comment>
<feature type="transmembrane region" description="Helical" evidence="1">
    <location>
        <begin position="12"/>
        <end position="30"/>
    </location>
</feature>
<dbReference type="PANTHER" id="PTHR40700">
    <property type="entry name" value="HYPOTHETICAL MEMBRANE PROTEIN, CONSERVED, DUF63 FAMILY"/>
    <property type="match status" value="1"/>
</dbReference>
<dbReference type="AlphaFoldDB" id="A0ABD5Y945"/>
<evidence type="ECO:0000256" key="1">
    <source>
        <dbReference type="SAM" id="Phobius"/>
    </source>
</evidence>
<dbReference type="GeneID" id="78822369"/>
<dbReference type="RefSeq" id="WP_274323113.1">
    <property type="nucleotide sequence ID" value="NZ_CP118158.1"/>
</dbReference>
<feature type="transmembrane region" description="Helical" evidence="1">
    <location>
        <begin position="323"/>
        <end position="341"/>
    </location>
</feature>
<organism evidence="2 3">
    <name type="scientific">Halosimplex aquaticum</name>
    <dbReference type="NCBI Taxonomy" id="3026162"/>
    <lineage>
        <taxon>Archaea</taxon>
        <taxon>Methanobacteriati</taxon>
        <taxon>Methanobacteriota</taxon>
        <taxon>Stenosarchaea group</taxon>
        <taxon>Halobacteria</taxon>
        <taxon>Halobacteriales</taxon>
        <taxon>Haloarculaceae</taxon>
        <taxon>Halosimplex</taxon>
    </lineage>
</organism>
<feature type="transmembrane region" description="Helical" evidence="1">
    <location>
        <begin position="225"/>
        <end position="248"/>
    </location>
</feature>
<gene>
    <name evidence="2" type="ORF">ACFQMA_19645</name>
</gene>
<feature type="transmembrane region" description="Helical" evidence="1">
    <location>
        <begin position="121"/>
        <end position="138"/>
    </location>
</feature>
<dbReference type="Proteomes" id="UP001596432">
    <property type="component" value="Unassembled WGS sequence"/>
</dbReference>
<feature type="transmembrane region" description="Helical" evidence="1">
    <location>
        <begin position="260"/>
        <end position="280"/>
    </location>
</feature>
<evidence type="ECO:0000313" key="2">
    <source>
        <dbReference type="EMBL" id="MFC7142037.1"/>
    </source>
</evidence>
<name>A0ABD5Y945_9EURY</name>
<keyword evidence="1" id="KW-1133">Transmembrane helix</keyword>
<feature type="transmembrane region" description="Helical" evidence="1">
    <location>
        <begin position="92"/>
        <end position="109"/>
    </location>
</feature>
<feature type="transmembrane region" description="Helical" evidence="1">
    <location>
        <begin position="158"/>
        <end position="185"/>
    </location>
</feature>
<dbReference type="InterPro" id="IPR002749">
    <property type="entry name" value="DUF63"/>
</dbReference>
<keyword evidence="1" id="KW-0812">Transmembrane</keyword>
<keyword evidence="1" id="KW-0472">Membrane</keyword>
<feature type="transmembrane region" description="Helical" evidence="1">
    <location>
        <begin position="353"/>
        <end position="369"/>
    </location>
</feature>
<accession>A0ABD5Y945</accession>
<feature type="transmembrane region" description="Helical" evidence="1">
    <location>
        <begin position="197"/>
        <end position="219"/>
    </location>
</feature>